<keyword evidence="5" id="KW-1185">Reference proteome</keyword>
<proteinExistence type="predicted"/>
<dbReference type="SUPFAM" id="SSF49899">
    <property type="entry name" value="Concanavalin A-like lectins/glucanases"/>
    <property type="match status" value="1"/>
</dbReference>
<dbReference type="InterPro" id="IPR026444">
    <property type="entry name" value="Secre_tail"/>
</dbReference>
<dbReference type="InterPro" id="IPR001434">
    <property type="entry name" value="OmcB-like_DUF11"/>
</dbReference>
<feature type="compositionally biased region" description="Polar residues" evidence="1">
    <location>
        <begin position="907"/>
        <end position="919"/>
    </location>
</feature>
<feature type="compositionally biased region" description="Gly residues" evidence="1">
    <location>
        <begin position="745"/>
        <end position="759"/>
    </location>
</feature>
<evidence type="ECO:0000259" key="2">
    <source>
        <dbReference type="Pfam" id="PF01345"/>
    </source>
</evidence>
<feature type="region of interest" description="Disordered" evidence="1">
    <location>
        <begin position="745"/>
        <end position="777"/>
    </location>
</feature>
<feature type="domain" description="Secretion system C-terminal sorting" evidence="3">
    <location>
        <begin position="1284"/>
        <end position="1346"/>
    </location>
</feature>
<dbReference type="NCBIfam" id="TIGR04183">
    <property type="entry name" value="Por_Secre_tail"/>
    <property type="match status" value="1"/>
</dbReference>
<feature type="domain" description="DUF11" evidence="2">
    <location>
        <begin position="380"/>
        <end position="495"/>
    </location>
</feature>
<dbReference type="RefSeq" id="WP_269560701.1">
    <property type="nucleotide sequence ID" value="NZ_CP114767.1"/>
</dbReference>
<dbReference type="EMBL" id="CP114767">
    <property type="protein sequence ID" value="WBA42650.1"/>
    <property type="molecule type" value="Genomic_DNA"/>
</dbReference>
<feature type="region of interest" description="Disordered" evidence="1">
    <location>
        <begin position="905"/>
        <end position="929"/>
    </location>
</feature>
<protein>
    <submittedName>
        <fullName evidence="4">T9SS type A sorting domain-containing protein</fullName>
    </submittedName>
</protein>
<dbReference type="Pfam" id="PF17963">
    <property type="entry name" value="Big_9"/>
    <property type="match status" value="1"/>
</dbReference>
<evidence type="ECO:0000313" key="5">
    <source>
        <dbReference type="Proteomes" id="UP001211005"/>
    </source>
</evidence>
<reference evidence="4 5" key="1">
    <citation type="submission" date="2022-12" db="EMBL/GenBank/DDBJ databases">
        <title>Hymenobacter canadensis sp. nov. isolated from lake water of the Cambridge Bay, Canada.</title>
        <authorList>
            <person name="Kim W.H."/>
            <person name="Lee Y.M."/>
        </authorList>
    </citation>
    <scope>NUCLEOTIDE SEQUENCE [LARGE SCALE GENOMIC DNA]</scope>
    <source>
        <strain evidence="4 5">PAMC 29467</strain>
    </source>
</reference>
<sequence>MLGSLLSTTLGCFSEARAQFPRIESFKNNSATGFTVGGSASLTGGAGDPNGQGYLQLTSVVLNQSGFAVDQTAFAAPQGFGISFEFFAYGGTGADGFSCFLFDGSTVTFAPGASGGSLGYAQKTVDPISNGVPNGYIGIGIDEFGNYANPTEGRIGGPGSTPDAVSIRGAGNGRSATDYPYLDGSGTLPFSLDVPTARAQVGSGDYRRAYIDLVPTNGTYQVTVRIQHGNQVTTAIRSVPVPTPPPTLRIGFSGSTGGSTNVHEIRNLAIVRAPFANDDLAGTPFNQAVRLNVLANDVAPGSNFDPATVDLDISATGVQQTLLIPGQGTFSVTAQGEVVFTPSGTFSGVVTVPYTVRNVLGDQSSPANITIIVQGADVATTVSGPSTANPGARITYTLNTTNLGTEPATSVVPTILLAPNLPAGSVTLPAGATYTAGTGLVTFATIPSIAAGASPFTNSVTFTVPETGTTTITGTGNSTAATPDPVSTNNTSAITTQVTGLANIDKVCSEPGKDGPGALTASSVPNTYFQIASGTVVNAGNTSIPLAAAASGSTPISAGDIVLIMQMQGADINTTNTTAYGTSTGNYTAGQYEYGIALNSVPTTGGTLTLVKGVTNGYVNQDFGGTLTGQRRFQVIRVPQYSSLNVSGAVTGAAWNGRAGGVLALDVAGKTTFATSASLNMDAKGFRGGAGRNLAGSTSYNSAIFVAPATNAAHAAKGEGYAGTPQYTYSGTALQNNLVEGYFGGSQGQGAPGNGGGGATDYTPGTNSGNAGGGGGSNGGAGGTGGFGFGSGGTGEIADGGRAASGTSASRLLLGGGGGAGSSNDATALRASGGTGGGIIVLRTGAIAGTATLSANGGNAPATPSDDQGGGGGGAGGAIVVLATPPSGVANGLSGLTISAIGGTGGSANTDQNQTTQRTGPGGGGGGGLIFSNGAFANSGATGNTSPVRPGANGVTDGNSAAAFGATAGTTGIITPSVDPATTPIVAGAGACEPVLNAALSTSTPNITRTGGAGSAVNPATYLLAVSNTGGAATNVTATASLAANIVGYDASFSPTVTLTLANGTTSTLGSGSYTLPTADGTSTPAFGGLSIPAGATTTIAFRARLAATAQDNFAYQASVLLQYLDPTRLTTPKTVQPGLTYDSYTGAGAGVAAAPGNGYSGSFSTSEDVTIARPLPVELKAFEAKAVQLDALLTWTTASEVNNDRFEIERSFDARSFEQVGTVRGQGTTSRSTDYGFTDAGAGRRGSQLAYYRLRQVDTDGKESLSPVRVVRFSGLDKTAVSLYPNPAPGRTTLDLTGLPAGTYQIQVLDLAGRAVQNYTLEGANKHPLNLLSLPQGSYVVRVVGQGVSLALPLTHHN</sequence>
<gene>
    <name evidence="4" type="ORF">O3303_03605</name>
</gene>
<evidence type="ECO:0000256" key="1">
    <source>
        <dbReference type="SAM" id="MobiDB-lite"/>
    </source>
</evidence>
<dbReference type="Pfam" id="PF18962">
    <property type="entry name" value="Por_Secre_tail"/>
    <property type="match status" value="1"/>
</dbReference>
<name>A0ABY7LQF3_9BACT</name>
<evidence type="ECO:0000313" key="4">
    <source>
        <dbReference type="EMBL" id="WBA42650.1"/>
    </source>
</evidence>
<dbReference type="Pfam" id="PF01345">
    <property type="entry name" value="DUF11"/>
    <property type="match status" value="1"/>
</dbReference>
<dbReference type="InterPro" id="IPR013320">
    <property type="entry name" value="ConA-like_dom_sf"/>
</dbReference>
<dbReference type="Proteomes" id="UP001211005">
    <property type="component" value="Chromosome"/>
</dbReference>
<feature type="compositionally biased region" description="Low complexity" evidence="1">
    <location>
        <begin position="760"/>
        <end position="769"/>
    </location>
</feature>
<accession>A0ABY7LQF3</accession>
<dbReference type="Gene3D" id="2.60.40.10">
    <property type="entry name" value="Immunoglobulins"/>
    <property type="match status" value="1"/>
</dbReference>
<dbReference type="InterPro" id="IPR013783">
    <property type="entry name" value="Ig-like_fold"/>
</dbReference>
<feature type="compositionally biased region" description="Gly residues" evidence="1">
    <location>
        <begin position="920"/>
        <end position="929"/>
    </location>
</feature>
<organism evidence="4 5">
    <name type="scientific">Hymenobacter canadensis</name>
    <dbReference type="NCBI Taxonomy" id="2999067"/>
    <lineage>
        <taxon>Bacteria</taxon>
        <taxon>Pseudomonadati</taxon>
        <taxon>Bacteroidota</taxon>
        <taxon>Cytophagia</taxon>
        <taxon>Cytophagales</taxon>
        <taxon>Hymenobacteraceae</taxon>
        <taxon>Hymenobacter</taxon>
    </lineage>
</organism>
<evidence type="ECO:0000259" key="3">
    <source>
        <dbReference type="Pfam" id="PF18962"/>
    </source>
</evidence>
<dbReference type="Gene3D" id="2.60.120.200">
    <property type="match status" value="1"/>
</dbReference>